<proteinExistence type="predicted"/>
<name>A0A2I7G2T1_9VIRU</name>
<organism evidence="1">
    <name type="scientific">Esparto virus</name>
    <dbReference type="NCBI Taxonomy" id="2072209"/>
    <lineage>
        <taxon>Viruses</taxon>
        <taxon>Viruses incertae sedis</taxon>
        <taxon>Naldaviricetes</taxon>
        <taxon>Lefavirales</taxon>
        <taxon>Nudiviridae</taxon>
        <taxon>Alphanudivirus</taxon>
        <taxon>Alphanudivirus tertidromelanogasteris</taxon>
    </lineage>
</organism>
<reference evidence="1" key="1">
    <citation type="journal article" date="2021" name="Virus">
        <title>The discovery, distribution and diversity of DNA viruses associated with Drosophila melanogaster in Europe.</title>
        <authorList>
            <person name="Wallace M.A."/>
            <person name="Coffman K.A."/>
            <person name="Gilbert C."/>
            <person name="Ravindran S."/>
            <person name="Albery G.F."/>
            <person name="Abbott J."/>
            <person name="Argyridou E."/>
            <person name="Bellosta P."/>
            <person name="Betancourt A.J."/>
            <person name="Colinet H."/>
            <person name="Eric K."/>
            <person name="Glaser-Schmitt A."/>
            <person name="Grath S."/>
            <person name="Jelic M."/>
            <person name="Kankare M."/>
            <person name="Kozeretska I."/>
            <person name="Loeschcke V."/>
            <person name="Montchamp-Moreau C."/>
            <person name="Ometto L."/>
            <person name="Onder B.S."/>
            <person name="Orengo D.J."/>
            <person name="Parsch J."/>
            <person name="Pascual M."/>
            <person name="Patenkovic A."/>
            <person name="Puerma E."/>
            <person name="Ritchie M.G."/>
            <person name="Rota-Stabelli O."/>
            <person name="Schou M.F."/>
            <person name="Serga S.V."/>
            <person name="Stamenkovic-Radak M."/>
            <person name="Tanaskovic M."/>
            <person name="Veselinovic M.S."/>
            <person name="Vieira J."/>
            <person name="Vieira C.P."/>
            <person name="Kapun M."/>
            <person name="Flatt T."/>
            <person name="Gonzalez J."/>
            <person name="Staubach F."/>
            <person name="Obbard D.J."/>
        </authorList>
    </citation>
    <scope>NUCLEOTIDE SEQUENCE</scope>
    <source>
        <strain evidence="1">SRR3939042_Esparto_2012</strain>
    </source>
</reference>
<dbReference type="GeneID" id="41701742"/>
<dbReference type="RefSeq" id="YP_009551734.1">
    <property type="nucleotide sequence ID" value="NC_040536.1"/>
</dbReference>
<dbReference type="Proteomes" id="UP000290737">
    <property type="component" value="Genome"/>
</dbReference>
<dbReference type="KEGG" id="vg:41701742"/>
<protein>
    <submittedName>
        <fullName evidence="1">Lef-8</fullName>
    </submittedName>
</protein>
<dbReference type="EMBL" id="KY608910">
    <property type="protein sequence ID" value="AUQ43941.1"/>
    <property type="molecule type" value="Genomic_DNA"/>
</dbReference>
<keyword evidence="2" id="KW-1185">Reference proteome</keyword>
<evidence type="ECO:0000313" key="2">
    <source>
        <dbReference type="Proteomes" id="UP000290737"/>
    </source>
</evidence>
<accession>A0A2I7G2T1</accession>
<sequence>MLFLTYLLCSYNKHFENLMIGCPCYKDYNTDNNNAAFIENVINKRGSYMACLCYESSKRRRVGHKSIPIMLGSYIDYRIRGPEAFMATSSLWGLVILRGLLKIYSNFSTFDALSMHVRETKSVKSIDWYTYIDDDGLAINYSNKVVTWTHKRKTSTNDDWVRYLQESNPFNTSVLQSEYIHMFDNILKQPYSMNNLQNRQILNGPVVIHRYVSYILNRRMKKKVVGCQKMSQAFENGTVYQALSKKNTYETDEWCRTYPQAYDNTMHEGRSNKAAHLLPNVIRASNAAVRNSNALSFPIDAVGYFCLLNTKDLKSAGEQNVLADFVIMCEETDQMELYKYITNVMVPANNEVTGDILTINGYLINCRMVWSLDALVQVKRKFPHVTTQYNPPYVRFSTRPNIPIKYSDHYDTFFSPAETTHFNIQYPEIDMLSITAKELGIDSLLKTPPAKCTVSINNIKGSISTVPTEFHRRVTENSLGVTCYMLISNEAITQMINHAIISTGHDTSIFYKYYNALDAKFKLDAYKNKEYTRTSPGKAMKALLAMYPCEQLLMECSKTTNSPYTKGKEIKSIEHVQKYSQIIFSSEYYRPPSIWNLRLRAAFGNPNGSCIEDGVVIDSNIIPHIPPVYYNACITVEFTFKTVTHREDARFIAIDEKNGSIGKEILIGCLVTEHEVYVKNSKHTKVLRPEKIGGHYFHLINFLPKQTNMYDDLKVRHIYNNNSITVVITGQTMATVDVGSKIANSFGQKNVISASCDLSDCWGITRDGKKVHAQIIYSEVSLVGRVTSGQLYSMFMSNELAFGENGVIIAPVDLVLHTLHPYTNIKIIKVKNDTLTNINGFDSQNLSYTSKTLRSEDVYESVIQILGLHGYDGNFFTFPQAKRIIITPDHEYFNKPIPTNRMMEFLANYVS</sequence>
<evidence type="ECO:0000313" key="1">
    <source>
        <dbReference type="EMBL" id="AUQ43941.1"/>
    </source>
</evidence>
<dbReference type="OrthoDB" id="671at10239"/>